<dbReference type="InterPro" id="IPR050090">
    <property type="entry name" value="Tyrosine_recombinase_XerCD"/>
</dbReference>
<gene>
    <name evidence="7" type="ORF">ACFQGU_03660</name>
</gene>
<keyword evidence="1 3" id="KW-0238">DNA-binding</keyword>
<keyword evidence="2" id="KW-0233">DNA recombination</keyword>
<dbReference type="RefSeq" id="WP_386764006.1">
    <property type="nucleotide sequence ID" value="NZ_JBHSTI010000005.1"/>
</dbReference>
<feature type="domain" description="Core-binding (CB)" evidence="6">
    <location>
        <begin position="86"/>
        <end position="170"/>
    </location>
</feature>
<organism evidence="7 8">
    <name type="scientific">Longivirga aurantiaca</name>
    <dbReference type="NCBI Taxonomy" id="1837743"/>
    <lineage>
        <taxon>Bacteria</taxon>
        <taxon>Bacillati</taxon>
        <taxon>Actinomycetota</taxon>
        <taxon>Actinomycetes</taxon>
        <taxon>Sporichthyales</taxon>
        <taxon>Sporichthyaceae</taxon>
        <taxon>Longivirga</taxon>
    </lineage>
</organism>
<evidence type="ECO:0000259" key="5">
    <source>
        <dbReference type="PROSITE" id="PS51898"/>
    </source>
</evidence>
<name>A0ABW1SX33_9ACTN</name>
<dbReference type="InterPro" id="IPR011010">
    <property type="entry name" value="DNA_brk_join_enz"/>
</dbReference>
<dbReference type="Gene3D" id="1.10.443.10">
    <property type="entry name" value="Intergrase catalytic core"/>
    <property type="match status" value="1"/>
</dbReference>
<evidence type="ECO:0000256" key="4">
    <source>
        <dbReference type="SAM" id="MobiDB-lite"/>
    </source>
</evidence>
<feature type="domain" description="Tyr recombinase" evidence="5">
    <location>
        <begin position="191"/>
        <end position="403"/>
    </location>
</feature>
<evidence type="ECO:0000256" key="1">
    <source>
        <dbReference type="ARBA" id="ARBA00023125"/>
    </source>
</evidence>
<protein>
    <submittedName>
        <fullName evidence="7">Tyrosine-type recombinase/integrase</fullName>
    </submittedName>
</protein>
<feature type="compositionally biased region" description="Basic and acidic residues" evidence="4">
    <location>
        <begin position="412"/>
        <end position="423"/>
    </location>
</feature>
<dbReference type="SUPFAM" id="SSF56349">
    <property type="entry name" value="DNA breaking-rejoining enzymes"/>
    <property type="match status" value="1"/>
</dbReference>
<dbReference type="Proteomes" id="UP001596138">
    <property type="component" value="Unassembled WGS sequence"/>
</dbReference>
<dbReference type="CDD" id="cd01189">
    <property type="entry name" value="INT_ICEBs1_C_like"/>
    <property type="match status" value="1"/>
</dbReference>
<dbReference type="PANTHER" id="PTHR30349:SF91">
    <property type="entry name" value="INTA PROTEIN"/>
    <property type="match status" value="1"/>
</dbReference>
<evidence type="ECO:0000313" key="7">
    <source>
        <dbReference type="EMBL" id="MFC6236958.1"/>
    </source>
</evidence>
<evidence type="ECO:0000256" key="2">
    <source>
        <dbReference type="ARBA" id="ARBA00023172"/>
    </source>
</evidence>
<reference evidence="8" key="1">
    <citation type="journal article" date="2019" name="Int. J. Syst. Evol. Microbiol.">
        <title>The Global Catalogue of Microorganisms (GCM) 10K type strain sequencing project: providing services to taxonomists for standard genome sequencing and annotation.</title>
        <authorList>
            <consortium name="The Broad Institute Genomics Platform"/>
            <consortium name="The Broad Institute Genome Sequencing Center for Infectious Disease"/>
            <person name="Wu L."/>
            <person name="Ma J."/>
        </authorList>
    </citation>
    <scope>NUCLEOTIDE SEQUENCE [LARGE SCALE GENOMIC DNA]</scope>
    <source>
        <strain evidence="8">CGMCC 4.7317</strain>
    </source>
</reference>
<keyword evidence="8" id="KW-1185">Reference proteome</keyword>
<dbReference type="InterPro" id="IPR013762">
    <property type="entry name" value="Integrase-like_cat_sf"/>
</dbReference>
<dbReference type="InterPro" id="IPR044068">
    <property type="entry name" value="CB"/>
</dbReference>
<evidence type="ECO:0000256" key="3">
    <source>
        <dbReference type="PROSITE-ProRule" id="PRU01248"/>
    </source>
</evidence>
<proteinExistence type="predicted"/>
<dbReference type="InterPro" id="IPR002104">
    <property type="entry name" value="Integrase_catalytic"/>
</dbReference>
<dbReference type="PROSITE" id="PS51898">
    <property type="entry name" value="TYR_RECOMBINASE"/>
    <property type="match status" value="1"/>
</dbReference>
<dbReference type="PANTHER" id="PTHR30349">
    <property type="entry name" value="PHAGE INTEGRASE-RELATED"/>
    <property type="match status" value="1"/>
</dbReference>
<dbReference type="Pfam" id="PF00589">
    <property type="entry name" value="Phage_integrase"/>
    <property type="match status" value="1"/>
</dbReference>
<dbReference type="Gene3D" id="1.10.150.130">
    <property type="match status" value="1"/>
</dbReference>
<evidence type="ECO:0000313" key="8">
    <source>
        <dbReference type="Proteomes" id="UP001596138"/>
    </source>
</evidence>
<sequence length="540" mass="59145">MRGTVRKRCQCPAVFDSRGRRKACSEKHGSWGYTVDLGPGPNPDGEHVARRQLTRFGFATKKDAEKALAEVIDAGSRGVGVAVNSITVGQFLLDWLAGKVADGVRPTTAATYTAHVHQYFIPRIGHVRLRDLSPHDVESALRSIQADRQMKPATLRRVHASLRSALGSAVKSRLIPTNPAANIDLPSVPRPRVRPWEPEELGRFLDHADHDPLGPAFQLLAATGLRRGEAAGLRWSDVDLERNRLHVRQQVVTLTARFSRPCAQCGADHGRIAFGRPKTASGEDRVVDLDPHTVGVLLAHRLRQDAARAPLGDAYNDHDLVFPRPDGVPLHPDRLSDRFQELAEEIGLRRIRLHDLRHGQASLMLAAGVDIVVVSKRLGHSSVAITSDTYTHLLPGVGSEAAAKAWSLVPRADDASQRVREQHVSNSPSDDDPEGDPDSIAAGQRLEDGAAYRNRTDDLRITRASQAGVTLARMYQNSPMRAPMGPLVSTHDRCWGTRRGRVTRIAARPALAKPRAAASWTQLPCRPPSGADCWARRPCQ</sequence>
<dbReference type="Pfam" id="PF22022">
    <property type="entry name" value="Phage_int_M"/>
    <property type="match status" value="1"/>
</dbReference>
<dbReference type="EMBL" id="JBHSTI010000005">
    <property type="protein sequence ID" value="MFC6236958.1"/>
    <property type="molecule type" value="Genomic_DNA"/>
</dbReference>
<feature type="region of interest" description="Disordered" evidence="4">
    <location>
        <begin position="412"/>
        <end position="443"/>
    </location>
</feature>
<dbReference type="InterPro" id="IPR010998">
    <property type="entry name" value="Integrase_recombinase_N"/>
</dbReference>
<accession>A0ABW1SX33</accession>
<dbReference type="InterPro" id="IPR053876">
    <property type="entry name" value="Phage_int_M"/>
</dbReference>
<dbReference type="Pfam" id="PF14657">
    <property type="entry name" value="Arm-DNA-bind_4"/>
    <property type="match status" value="1"/>
</dbReference>
<dbReference type="PROSITE" id="PS51900">
    <property type="entry name" value="CB"/>
    <property type="match status" value="1"/>
</dbReference>
<evidence type="ECO:0000259" key="6">
    <source>
        <dbReference type="PROSITE" id="PS51900"/>
    </source>
</evidence>
<comment type="caution">
    <text evidence="7">The sequence shown here is derived from an EMBL/GenBank/DDBJ whole genome shotgun (WGS) entry which is preliminary data.</text>
</comment>
<dbReference type="InterPro" id="IPR028259">
    <property type="entry name" value="AP2-like_int_N"/>
</dbReference>